<protein>
    <recommendedName>
        <fullName evidence="4 10">Mediator of RNA polymerase II transcription subunit 7</fullName>
    </recommendedName>
</protein>
<dbReference type="InterPro" id="IPR009244">
    <property type="entry name" value="Mediatior_Med7"/>
</dbReference>
<dbReference type="Pfam" id="PF05983">
    <property type="entry name" value="Med7"/>
    <property type="match status" value="1"/>
</dbReference>
<dbReference type="GO" id="GO:0016592">
    <property type="term" value="C:mediator complex"/>
    <property type="evidence" value="ECO:0007669"/>
    <property type="project" value="InterPro"/>
</dbReference>
<comment type="subcellular location">
    <subcellularLocation>
        <location evidence="1 10">Nucleus</location>
    </subcellularLocation>
</comment>
<dbReference type="Proteomes" id="UP001375240">
    <property type="component" value="Unassembled WGS sequence"/>
</dbReference>
<evidence type="ECO:0000256" key="8">
    <source>
        <dbReference type="ARBA" id="ARBA00023242"/>
    </source>
</evidence>
<name>A0AAV9V4P2_9PEZI</name>
<keyword evidence="6 10" id="KW-0010">Activator</keyword>
<evidence type="ECO:0000256" key="1">
    <source>
        <dbReference type="ARBA" id="ARBA00004123"/>
    </source>
</evidence>
<dbReference type="AlphaFoldDB" id="A0AAV9V4P2"/>
<accession>A0AAV9V4P2</accession>
<dbReference type="InterPro" id="IPR037212">
    <property type="entry name" value="Med7/Med21-like"/>
</dbReference>
<reference evidence="12 13" key="1">
    <citation type="submission" date="2019-10" db="EMBL/GenBank/DDBJ databases">
        <authorList>
            <person name="Palmer J.M."/>
        </authorList>
    </citation>
    <scope>NUCLEOTIDE SEQUENCE [LARGE SCALE GENOMIC DNA]</scope>
    <source>
        <strain evidence="12 13">TWF696</strain>
    </source>
</reference>
<evidence type="ECO:0000256" key="5">
    <source>
        <dbReference type="ARBA" id="ARBA00023015"/>
    </source>
</evidence>
<proteinExistence type="inferred from homology"/>
<evidence type="ECO:0000256" key="11">
    <source>
        <dbReference type="SAM" id="MobiDB-lite"/>
    </source>
</evidence>
<sequence length="260" mass="29239">MADDQQRNTASAFPAPPPFFKNFTPENQAKLKELQRASNRAEDDGGASSQQLPPELVCLIPPKPPTEGQYRSFGDAWNIPDRLPTLKELNIPQLFPEPSDESYNVDRAQELRRLCKSLLLNYLELVGIMGMAPEEFEEKVYHLRIHLINIHQLINEYRPHQARETLISMMEEQLERSRQETEENRKACRKTRELLASLSTYNANGLLDDASIANVSGEVYTGHKPENSSEENGQAVSKPPAGDEGRDGASWDALQQAGLV</sequence>
<dbReference type="EMBL" id="JAVHNQ010000002">
    <property type="protein sequence ID" value="KAK6354821.1"/>
    <property type="molecule type" value="Genomic_DNA"/>
</dbReference>
<evidence type="ECO:0000256" key="4">
    <source>
        <dbReference type="ARBA" id="ARBA00020631"/>
    </source>
</evidence>
<dbReference type="InterPro" id="IPR044888">
    <property type="entry name" value="Mediatior_Med7_sf"/>
</dbReference>
<evidence type="ECO:0000256" key="7">
    <source>
        <dbReference type="ARBA" id="ARBA00023163"/>
    </source>
</evidence>
<organism evidence="12 13">
    <name type="scientific">Orbilia brochopaga</name>
    <dbReference type="NCBI Taxonomy" id="3140254"/>
    <lineage>
        <taxon>Eukaryota</taxon>
        <taxon>Fungi</taxon>
        <taxon>Dikarya</taxon>
        <taxon>Ascomycota</taxon>
        <taxon>Pezizomycotina</taxon>
        <taxon>Orbiliomycetes</taxon>
        <taxon>Orbiliales</taxon>
        <taxon>Orbiliaceae</taxon>
        <taxon>Orbilia</taxon>
    </lineage>
</organism>
<feature type="region of interest" description="Disordered" evidence="11">
    <location>
        <begin position="1"/>
        <end position="55"/>
    </location>
</feature>
<comment type="similarity">
    <text evidence="2 10">Belongs to the Mediator complex subunit 7 family.</text>
</comment>
<keyword evidence="8 10" id="KW-0539">Nucleus</keyword>
<feature type="region of interest" description="Disordered" evidence="11">
    <location>
        <begin position="219"/>
        <end position="260"/>
    </location>
</feature>
<keyword evidence="5 10" id="KW-0805">Transcription regulation</keyword>
<dbReference type="SUPFAM" id="SSF140718">
    <property type="entry name" value="Mediator hinge subcomplex-like"/>
    <property type="match status" value="1"/>
</dbReference>
<evidence type="ECO:0000256" key="2">
    <source>
        <dbReference type="ARBA" id="ARBA00009994"/>
    </source>
</evidence>
<evidence type="ECO:0000313" key="13">
    <source>
        <dbReference type="Proteomes" id="UP001375240"/>
    </source>
</evidence>
<feature type="compositionally biased region" description="Basic and acidic residues" evidence="11">
    <location>
        <begin position="29"/>
        <end position="43"/>
    </location>
</feature>
<gene>
    <name evidence="12" type="primary">MED7</name>
    <name evidence="12" type="ORF">TWF696_003954</name>
</gene>
<evidence type="ECO:0000313" key="12">
    <source>
        <dbReference type="EMBL" id="KAK6354821.1"/>
    </source>
</evidence>
<comment type="caution">
    <text evidence="12">The sequence shown here is derived from an EMBL/GenBank/DDBJ whole genome shotgun (WGS) entry which is preliminary data.</text>
</comment>
<dbReference type="GO" id="GO:0070847">
    <property type="term" value="C:core mediator complex"/>
    <property type="evidence" value="ECO:0007669"/>
    <property type="project" value="TreeGrafter"/>
</dbReference>
<dbReference type="PANTHER" id="PTHR21428">
    <property type="entry name" value="MEDIATOR OF RNA POLYMERASE II TRANSCRIPTION SUBUNIT 7"/>
    <property type="match status" value="1"/>
</dbReference>
<comment type="subunit">
    <text evidence="3 10">Component of the Mediator complex.</text>
</comment>
<evidence type="ECO:0000256" key="3">
    <source>
        <dbReference type="ARBA" id="ARBA00011837"/>
    </source>
</evidence>
<keyword evidence="13" id="KW-1185">Reference proteome</keyword>
<dbReference type="Gene3D" id="6.10.140.1520">
    <property type="match status" value="1"/>
</dbReference>
<keyword evidence="7 10" id="KW-0804">Transcription</keyword>
<dbReference type="Gene3D" id="6.10.140.200">
    <property type="match status" value="1"/>
</dbReference>
<evidence type="ECO:0000256" key="6">
    <source>
        <dbReference type="ARBA" id="ARBA00023159"/>
    </source>
</evidence>
<evidence type="ECO:0000256" key="9">
    <source>
        <dbReference type="ARBA" id="ARBA00025687"/>
    </source>
</evidence>
<comment type="function">
    <text evidence="9">Component of the Mediator complex, a coactivator involved in the regulated transcription of nearly all RNA polymerase II-dependent genes. Mediator functions as a bridge to convey information from gene-specific regulatory proteins to the basal RNA polymerase II transcription machinery. Mediator is recruited to promoters by direct interactions with regulatory proteins and serves as a scaffold for the assembly of a functional preinitiation complex with RNA polymerase II and the general transcription factors.</text>
</comment>
<dbReference type="PANTHER" id="PTHR21428:SF11">
    <property type="entry name" value="MEDIATOR OF RNA POLYMERASE II TRANSCRIPTION SUBUNIT 7"/>
    <property type="match status" value="1"/>
</dbReference>
<evidence type="ECO:0000256" key="10">
    <source>
        <dbReference type="RuleBase" id="RU364060"/>
    </source>
</evidence>
<dbReference type="GO" id="GO:0003712">
    <property type="term" value="F:transcription coregulator activity"/>
    <property type="evidence" value="ECO:0007669"/>
    <property type="project" value="InterPro"/>
</dbReference>
<dbReference type="GO" id="GO:0006357">
    <property type="term" value="P:regulation of transcription by RNA polymerase II"/>
    <property type="evidence" value="ECO:0007669"/>
    <property type="project" value="InterPro"/>
</dbReference>